<sequence length="421" mass="45627">MSAAPQFVDWARDYFSSLSGHLDADVLSEYVCAVLEDLDASDGNLHSEVTNLLSAYLPDDVCKTASMALIDAFRDHQAVAGTGGGRTDQHDQDGIISMEERMRSMMRADCARVVPDVPSPSKNRRERDHCTSACLREAGVAGYQGDSEEEKDVEIAITNAEFRAKQRLDATSGQGLLGDGVSELVLAESPDSEIDIEQLEDVSGYGRKTDVKPGTVEDALSVLNPSLFGPTCSVAARAFPVGVGRLPTPGSHSNPSDSFRLPTTNAANTDATKAALLQISSEPGGARNRRTERKKKVSLPSKHITKVAAQAEAKARQAKLNSAQAHGALNTGPIRARQDEMDAFLFSDPESDEKEVMADLPKGGENREKVKEAEMLERQKSAAAAAQRRAQEKASREKQLQQAIERKQAAQKKAQKVERRR</sequence>
<accession>A0A8E0RQN3</accession>
<name>A0A8E0RQN3_9TREM</name>
<feature type="compositionally biased region" description="Basic residues" evidence="1">
    <location>
        <begin position="409"/>
        <end position="421"/>
    </location>
</feature>
<feature type="compositionally biased region" description="Basic and acidic residues" evidence="1">
    <location>
        <begin position="354"/>
        <end position="380"/>
    </location>
</feature>
<feature type="compositionally biased region" description="Basic and acidic residues" evidence="1">
    <location>
        <begin position="389"/>
        <end position="408"/>
    </location>
</feature>
<feature type="compositionally biased region" description="Basic residues" evidence="1">
    <location>
        <begin position="287"/>
        <end position="297"/>
    </location>
</feature>
<dbReference type="EMBL" id="LUCM01010739">
    <property type="protein sequence ID" value="KAA0185073.1"/>
    <property type="molecule type" value="Genomic_DNA"/>
</dbReference>
<reference evidence="2" key="1">
    <citation type="submission" date="2019-05" db="EMBL/GenBank/DDBJ databases">
        <title>Annotation for the trematode Fasciolopsis buski.</title>
        <authorList>
            <person name="Choi Y.-J."/>
        </authorList>
    </citation>
    <scope>NUCLEOTIDE SEQUENCE</scope>
    <source>
        <strain evidence="2">HT</strain>
        <tissue evidence="2">Whole worm</tissue>
    </source>
</reference>
<evidence type="ECO:0008006" key="4">
    <source>
        <dbReference type="Google" id="ProtNLM"/>
    </source>
</evidence>
<keyword evidence="3" id="KW-1185">Reference proteome</keyword>
<organism evidence="2 3">
    <name type="scientific">Fasciolopsis buskii</name>
    <dbReference type="NCBI Taxonomy" id="27845"/>
    <lineage>
        <taxon>Eukaryota</taxon>
        <taxon>Metazoa</taxon>
        <taxon>Spiralia</taxon>
        <taxon>Lophotrochozoa</taxon>
        <taxon>Platyhelminthes</taxon>
        <taxon>Trematoda</taxon>
        <taxon>Digenea</taxon>
        <taxon>Plagiorchiida</taxon>
        <taxon>Echinostomata</taxon>
        <taxon>Echinostomatoidea</taxon>
        <taxon>Fasciolidae</taxon>
        <taxon>Fasciolopsis</taxon>
    </lineage>
</organism>
<evidence type="ECO:0000256" key="1">
    <source>
        <dbReference type="SAM" id="MobiDB-lite"/>
    </source>
</evidence>
<feature type="region of interest" description="Disordered" evidence="1">
    <location>
        <begin position="346"/>
        <end position="421"/>
    </location>
</feature>
<evidence type="ECO:0000313" key="2">
    <source>
        <dbReference type="EMBL" id="KAA0185073.1"/>
    </source>
</evidence>
<dbReference type="Proteomes" id="UP000728185">
    <property type="component" value="Unassembled WGS sequence"/>
</dbReference>
<gene>
    <name evidence="2" type="ORF">FBUS_00803</name>
</gene>
<feature type="region of interest" description="Disordered" evidence="1">
    <location>
        <begin position="277"/>
        <end position="331"/>
    </location>
</feature>
<evidence type="ECO:0000313" key="3">
    <source>
        <dbReference type="Proteomes" id="UP000728185"/>
    </source>
</evidence>
<proteinExistence type="predicted"/>
<protein>
    <recommendedName>
        <fullName evidence="4">Coiled-coil domain-containing protein 43</fullName>
    </recommendedName>
</protein>
<dbReference type="AlphaFoldDB" id="A0A8E0RQN3"/>
<dbReference type="OrthoDB" id="6271981at2759"/>
<comment type="caution">
    <text evidence="2">The sequence shown here is derived from an EMBL/GenBank/DDBJ whole genome shotgun (WGS) entry which is preliminary data.</text>
</comment>